<keyword evidence="10" id="KW-1208">Phospholipid metabolism</keyword>
<dbReference type="HOGENOM" id="CLU_051314_6_1_11"/>
<dbReference type="AlphaFoldDB" id="S4GV11"/>
<keyword evidence="6 12" id="KW-1133">Transmembrane helix</keyword>
<dbReference type="PANTHER" id="PTHR14269:SF62">
    <property type="entry name" value="CDP-DIACYLGLYCEROL--GLYCEROL-3-PHOSPHATE 3-PHOSPHATIDYLTRANSFERASE 1, CHLOROPLASTIC"/>
    <property type="match status" value="1"/>
</dbReference>
<dbReference type="EMBL" id="ATJJ01000002">
    <property type="protein sequence ID" value="EPI49467.1"/>
    <property type="molecule type" value="Genomic_DNA"/>
</dbReference>
<evidence type="ECO:0000256" key="1">
    <source>
        <dbReference type="ARBA" id="ARBA00004141"/>
    </source>
</evidence>
<dbReference type="Proteomes" id="UP000014521">
    <property type="component" value="Unassembled WGS sequence"/>
</dbReference>
<dbReference type="PATRIC" id="fig|1261066.4.peg.45"/>
<dbReference type="Pfam" id="PF01066">
    <property type="entry name" value="CDP-OH_P_transf"/>
    <property type="match status" value="1"/>
</dbReference>
<feature type="transmembrane region" description="Helical" evidence="12">
    <location>
        <begin position="128"/>
        <end position="146"/>
    </location>
</feature>
<feature type="transmembrane region" description="Helical" evidence="12">
    <location>
        <begin position="182"/>
        <end position="207"/>
    </location>
</feature>
<dbReference type="PIRSF" id="PIRSF000847">
    <property type="entry name" value="Phos_ph_gly_syn"/>
    <property type="match status" value="1"/>
</dbReference>
<dbReference type="Gene3D" id="1.20.120.1760">
    <property type="match status" value="1"/>
</dbReference>
<keyword evidence="7" id="KW-0443">Lipid metabolism</keyword>
<name>S4GV11_GARVA</name>
<gene>
    <name evidence="13" type="ORF">HMPREF1581_00046</name>
</gene>
<evidence type="ECO:0000256" key="6">
    <source>
        <dbReference type="ARBA" id="ARBA00022989"/>
    </source>
</evidence>
<dbReference type="GO" id="GO:0016020">
    <property type="term" value="C:membrane"/>
    <property type="evidence" value="ECO:0007669"/>
    <property type="project" value="UniProtKB-SubCell"/>
</dbReference>
<dbReference type="PROSITE" id="PS00379">
    <property type="entry name" value="CDP_ALCOHOL_P_TRANSF"/>
    <property type="match status" value="1"/>
</dbReference>
<keyword evidence="4 11" id="KW-0808">Transferase</keyword>
<evidence type="ECO:0000256" key="9">
    <source>
        <dbReference type="ARBA" id="ARBA00023209"/>
    </source>
</evidence>
<evidence type="ECO:0000313" key="14">
    <source>
        <dbReference type="Proteomes" id="UP000014521"/>
    </source>
</evidence>
<evidence type="ECO:0000256" key="12">
    <source>
        <dbReference type="SAM" id="Phobius"/>
    </source>
</evidence>
<dbReference type="InterPro" id="IPR050324">
    <property type="entry name" value="CDP-alcohol_PTase-I"/>
</dbReference>
<dbReference type="UniPathway" id="UPA00085"/>
<evidence type="ECO:0000313" key="13">
    <source>
        <dbReference type="EMBL" id="EPI49467.1"/>
    </source>
</evidence>
<keyword evidence="9" id="KW-0594">Phospholipid biosynthesis</keyword>
<proteinExistence type="inferred from homology"/>
<comment type="caution">
    <text evidence="13">The sequence shown here is derived from an EMBL/GenBank/DDBJ whole genome shotgun (WGS) entry which is preliminary data.</text>
</comment>
<dbReference type="PANTHER" id="PTHR14269">
    <property type="entry name" value="CDP-DIACYLGLYCEROL--GLYCEROL-3-PHOSPHATE 3-PHOSPHATIDYLTRANSFERASE-RELATED"/>
    <property type="match status" value="1"/>
</dbReference>
<evidence type="ECO:0000256" key="3">
    <source>
        <dbReference type="ARBA" id="ARBA00022516"/>
    </source>
</evidence>
<dbReference type="InterPro" id="IPR004570">
    <property type="entry name" value="Phosphatidylglycerol_P_synth"/>
</dbReference>
<accession>S4GV11</accession>
<organism evidence="13 14">
    <name type="scientific">Gardnerella vaginalis JCP8108</name>
    <dbReference type="NCBI Taxonomy" id="1261066"/>
    <lineage>
        <taxon>Bacteria</taxon>
        <taxon>Bacillati</taxon>
        <taxon>Actinomycetota</taxon>
        <taxon>Actinomycetes</taxon>
        <taxon>Bifidobacteriales</taxon>
        <taxon>Bifidobacteriaceae</taxon>
        <taxon>Gardnerella</taxon>
    </lineage>
</organism>
<dbReference type="InterPro" id="IPR048254">
    <property type="entry name" value="CDP_ALCOHOL_P_TRANSF_CS"/>
</dbReference>
<keyword evidence="8 12" id="KW-0472">Membrane</keyword>
<evidence type="ECO:0000256" key="7">
    <source>
        <dbReference type="ARBA" id="ARBA00023098"/>
    </source>
</evidence>
<dbReference type="GO" id="GO:0008444">
    <property type="term" value="F:CDP-diacylglycerol-glycerol-3-phosphate 3-phosphatidyltransferase activity"/>
    <property type="evidence" value="ECO:0007669"/>
    <property type="project" value="InterPro"/>
</dbReference>
<reference evidence="13 14" key="1">
    <citation type="submission" date="2013-06" db="EMBL/GenBank/DDBJ databases">
        <authorList>
            <person name="Weinstock G."/>
            <person name="Sodergren E."/>
            <person name="Lobos E.A."/>
            <person name="Fulton L."/>
            <person name="Fulton R."/>
            <person name="Courtney L."/>
            <person name="Fronick C."/>
            <person name="O'Laughlin M."/>
            <person name="Godfrey J."/>
            <person name="Wilson R.M."/>
            <person name="Miner T."/>
            <person name="Farmer C."/>
            <person name="Delehaunty K."/>
            <person name="Cordes M."/>
            <person name="Minx P."/>
            <person name="Tomlinson C."/>
            <person name="Chen J."/>
            <person name="Wollam A."/>
            <person name="Pepin K.H."/>
            <person name="Bhonagiri V."/>
            <person name="Zhang X."/>
            <person name="Warren W."/>
            <person name="Mitreva M."/>
            <person name="Mardis E.R."/>
            <person name="Wilson R.K."/>
        </authorList>
    </citation>
    <scope>NUCLEOTIDE SEQUENCE [LARGE SCALE GENOMIC DNA]</scope>
    <source>
        <strain evidence="13 14">JCP8108</strain>
    </source>
</reference>
<evidence type="ECO:0000256" key="10">
    <source>
        <dbReference type="ARBA" id="ARBA00023264"/>
    </source>
</evidence>
<comment type="subcellular location">
    <subcellularLocation>
        <location evidence="1">Membrane</location>
        <topology evidence="1">Multi-pass membrane protein</topology>
    </subcellularLocation>
</comment>
<evidence type="ECO:0000256" key="11">
    <source>
        <dbReference type="RuleBase" id="RU003750"/>
    </source>
</evidence>
<feature type="transmembrane region" description="Helical" evidence="12">
    <location>
        <begin position="158"/>
        <end position="176"/>
    </location>
</feature>
<keyword evidence="5 12" id="KW-0812">Transmembrane</keyword>
<evidence type="ECO:0000256" key="4">
    <source>
        <dbReference type="ARBA" id="ARBA00022679"/>
    </source>
</evidence>
<dbReference type="InterPro" id="IPR000462">
    <property type="entry name" value="CDP-OH_P_trans"/>
</dbReference>
<protein>
    <submittedName>
        <fullName evidence="13">Putative CDP-diacylglycerol--glycerol-3-phosphate 3-phosphatidyltransferase</fullName>
    </submittedName>
</protein>
<evidence type="ECO:0000256" key="5">
    <source>
        <dbReference type="ARBA" id="ARBA00022692"/>
    </source>
</evidence>
<dbReference type="InterPro" id="IPR043130">
    <property type="entry name" value="CDP-OH_PTrfase_TM_dom"/>
</dbReference>
<evidence type="ECO:0000256" key="2">
    <source>
        <dbReference type="ARBA" id="ARBA00010441"/>
    </source>
</evidence>
<evidence type="ECO:0000256" key="8">
    <source>
        <dbReference type="ARBA" id="ARBA00023136"/>
    </source>
</evidence>
<dbReference type="GO" id="GO:0046474">
    <property type="term" value="P:glycerophospholipid biosynthetic process"/>
    <property type="evidence" value="ECO:0007669"/>
    <property type="project" value="TreeGrafter"/>
</dbReference>
<feature type="transmembrane region" description="Helical" evidence="12">
    <location>
        <begin position="64"/>
        <end position="83"/>
    </location>
</feature>
<keyword evidence="3" id="KW-0444">Lipid biosynthesis</keyword>
<sequence length="217" mass="24264">MQNRIQLVNLLNCFKEIGMVKFVSNQEYSPEALDRVFTVPNVISFLRICSIPYLAILIAQNKMWFALIILAISAFSDCVDGYIARTFNQVSKLGQILDPVADRLLIACSILALAFAKIIPWWALALVVLRDIIMAILIVILAQYDYGPLPVNFMGKTGTALLMVTIVLFMIVYAVATEPMLILYAAAIACAIWGITLYWFAGVLYCIQAYKLLIKKV</sequence>
<comment type="similarity">
    <text evidence="2 11">Belongs to the CDP-alcohol phosphatidyltransferase class-I family.</text>
</comment>